<protein>
    <recommendedName>
        <fullName evidence="10">Peptidase M13 N-terminal domain-containing protein</fullName>
    </recommendedName>
</protein>
<evidence type="ECO:0000256" key="6">
    <source>
        <dbReference type="ARBA" id="ARBA00022833"/>
    </source>
</evidence>
<keyword evidence="5" id="KW-0378">Hydrolase</keyword>
<evidence type="ECO:0000256" key="2">
    <source>
        <dbReference type="ARBA" id="ARBA00007357"/>
    </source>
</evidence>
<sequence>MVTVSSEVDVLDVLNQTNANSAKPESIETNSVIKDYTLNSDQNNVISYTNGYGLDICNTSACERAGSIIKQSINESVDPCDDFYAFACGGWEATHTIPADKSRYMSFDVVDDQLKKDIKEYLSQNTSESDSNAVIYASDFYKACIDEATINARGVSPLITALNSIGGWPLRGQTGLDIGSDYDWKDSFAKVIVNFGLSPIYSVSIQPDANDTLVNRFYFDSSLFGLGRNQLVNTSGYPDIVNAYKQYILESALLLGAQNDSQTHQDIEDL</sequence>
<dbReference type="Gene3D" id="1.10.1380.10">
    <property type="entry name" value="Neutral endopeptidase , domain2"/>
    <property type="match status" value="1"/>
</dbReference>
<dbReference type="GO" id="GO:0004222">
    <property type="term" value="F:metalloendopeptidase activity"/>
    <property type="evidence" value="ECO:0007669"/>
    <property type="project" value="InterPro"/>
</dbReference>
<keyword evidence="3" id="KW-0645">Protease</keyword>
<dbReference type="SUPFAM" id="SSF55486">
    <property type="entry name" value="Metalloproteases ('zincins'), catalytic domain"/>
    <property type="match status" value="1"/>
</dbReference>
<keyword evidence="4" id="KW-0479">Metal-binding</keyword>
<evidence type="ECO:0000256" key="3">
    <source>
        <dbReference type="ARBA" id="ARBA00022670"/>
    </source>
</evidence>
<keyword evidence="12" id="KW-1185">Reference proteome</keyword>
<keyword evidence="7" id="KW-0482">Metalloprotease</keyword>
<dbReference type="AlphaFoldDB" id="A0A7R9R053"/>
<gene>
    <name evidence="11" type="ORF">ONB1V03_LOCUS20052</name>
</gene>
<dbReference type="Pfam" id="PF05649">
    <property type="entry name" value="Peptidase_M13_N"/>
    <property type="match status" value="1"/>
</dbReference>
<evidence type="ECO:0000256" key="7">
    <source>
        <dbReference type="ARBA" id="ARBA00023049"/>
    </source>
</evidence>
<evidence type="ECO:0000256" key="4">
    <source>
        <dbReference type="ARBA" id="ARBA00022723"/>
    </source>
</evidence>
<comment type="cofactor">
    <cofactor evidence="1">
        <name>Zn(2+)</name>
        <dbReference type="ChEBI" id="CHEBI:29105"/>
    </cofactor>
</comment>
<dbReference type="InterPro" id="IPR042089">
    <property type="entry name" value="Peptidase_M13_dom_2"/>
</dbReference>
<keyword evidence="6" id="KW-0862">Zinc</keyword>
<evidence type="ECO:0000313" key="11">
    <source>
        <dbReference type="EMBL" id="CAD7663494.1"/>
    </source>
</evidence>
<proteinExistence type="inferred from homology"/>
<dbReference type="EMBL" id="CAJPVJ010032814">
    <property type="protein sequence ID" value="CAG2180631.1"/>
    <property type="molecule type" value="Genomic_DNA"/>
</dbReference>
<dbReference type="GO" id="GO:0046872">
    <property type="term" value="F:metal ion binding"/>
    <property type="evidence" value="ECO:0007669"/>
    <property type="project" value="UniProtKB-KW"/>
</dbReference>
<dbReference type="InterPro" id="IPR000718">
    <property type="entry name" value="Peptidase_M13"/>
</dbReference>
<evidence type="ECO:0000256" key="1">
    <source>
        <dbReference type="ARBA" id="ARBA00001947"/>
    </source>
</evidence>
<dbReference type="OrthoDB" id="6514819at2759"/>
<evidence type="ECO:0000256" key="8">
    <source>
        <dbReference type="ARBA" id="ARBA00023157"/>
    </source>
</evidence>
<comment type="similarity">
    <text evidence="2">Belongs to the peptidase M13 family.</text>
</comment>
<feature type="non-terminal residue" evidence="11">
    <location>
        <position position="270"/>
    </location>
</feature>
<organism evidence="11">
    <name type="scientific">Oppiella nova</name>
    <dbReference type="NCBI Taxonomy" id="334625"/>
    <lineage>
        <taxon>Eukaryota</taxon>
        <taxon>Metazoa</taxon>
        <taxon>Ecdysozoa</taxon>
        <taxon>Arthropoda</taxon>
        <taxon>Chelicerata</taxon>
        <taxon>Arachnida</taxon>
        <taxon>Acari</taxon>
        <taxon>Acariformes</taxon>
        <taxon>Sarcoptiformes</taxon>
        <taxon>Oribatida</taxon>
        <taxon>Brachypylina</taxon>
        <taxon>Oppioidea</taxon>
        <taxon>Oppiidae</taxon>
        <taxon>Oppiella</taxon>
    </lineage>
</organism>
<dbReference type="InterPro" id="IPR008753">
    <property type="entry name" value="Peptidase_M13_N"/>
</dbReference>
<dbReference type="PROSITE" id="PS51885">
    <property type="entry name" value="NEPRILYSIN"/>
    <property type="match status" value="1"/>
</dbReference>
<evidence type="ECO:0000256" key="5">
    <source>
        <dbReference type="ARBA" id="ARBA00022801"/>
    </source>
</evidence>
<evidence type="ECO:0000313" key="12">
    <source>
        <dbReference type="Proteomes" id="UP000728032"/>
    </source>
</evidence>
<name>A0A7R9R053_9ACAR</name>
<dbReference type="EMBL" id="OC947639">
    <property type="protein sequence ID" value="CAD7663494.1"/>
    <property type="molecule type" value="Genomic_DNA"/>
</dbReference>
<reference evidence="11" key="1">
    <citation type="submission" date="2020-11" db="EMBL/GenBank/DDBJ databases">
        <authorList>
            <person name="Tran Van P."/>
        </authorList>
    </citation>
    <scope>NUCLEOTIDE SEQUENCE</scope>
</reference>
<dbReference type="GO" id="GO:0005886">
    <property type="term" value="C:plasma membrane"/>
    <property type="evidence" value="ECO:0007669"/>
    <property type="project" value="TreeGrafter"/>
</dbReference>
<dbReference type="PANTHER" id="PTHR11733:SF133">
    <property type="entry name" value="PHOSPHATE-REGULATING NEUTRAL ENDOPEPTIDASE PHEX"/>
    <property type="match status" value="1"/>
</dbReference>
<dbReference type="FunFam" id="3.40.390.10:FF:000076">
    <property type="entry name" value="membrane metallo-endopeptidase-like 1"/>
    <property type="match status" value="1"/>
</dbReference>
<keyword evidence="9" id="KW-0325">Glycoprotein</keyword>
<evidence type="ECO:0000259" key="10">
    <source>
        <dbReference type="Pfam" id="PF05649"/>
    </source>
</evidence>
<dbReference type="GO" id="GO:0016485">
    <property type="term" value="P:protein processing"/>
    <property type="evidence" value="ECO:0007669"/>
    <property type="project" value="TreeGrafter"/>
</dbReference>
<accession>A0A7R9R053</accession>
<keyword evidence="8" id="KW-1015">Disulfide bond</keyword>
<dbReference type="PANTHER" id="PTHR11733">
    <property type="entry name" value="ZINC METALLOPROTEASE FAMILY M13 NEPRILYSIN-RELATED"/>
    <property type="match status" value="1"/>
</dbReference>
<evidence type="ECO:0000256" key="9">
    <source>
        <dbReference type="ARBA" id="ARBA00023180"/>
    </source>
</evidence>
<feature type="domain" description="Peptidase M13 N-terminal" evidence="10">
    <location>
        <begin position="79"/>
        <end position="264"/>
    </location>
</feature>
<dbReference type="Proteomes" id="UP000728032">
    <property type="component" value="Unassembled WGS sequence"/>
</dbReference>